<keyword evidence="7" id="KW-1185">Reference proteome</keyword>
<dbReference type="PANTHER" id="PTHR12771">
    <property type="entry name" value="ENGULFMENT AND CELL MOTILITY"/>
    <property type="match status" value="1"/>
</dbReference>
<dbReference type="GeneID" id="19330725"/>
<name>N1Q5P9_PSEFD</name>
<dbReference type="InterPro" id="IPR024574">
    <property type="entry name" value="ELMO_ARM"/>
</dbReference>
<evidence type="ECO:0000313" key="7">
    <source>
        <dbReference type="Proteomes" id="UP000016932"/>
    </source>
</evidence>
<dbReference type="InterPro" id="IPR011993">
    <property type="entry name" value="PH-like_dom_sf"/>
</dbReference>
<dbReference type="InterPro" id="IPR016024">
    <property type="entry name" value="ARM-type_fold"/>
</dbReference>
<dbReference type="InterPro" id="IPR050868">
    <property type="entry name" value="ELMO_domain-containing"/>
</dbReference>
<dbReference type="GO" id="GO:0006915">
    <property type="term" value="P:apoptotic process"/>
    <property type="evidence" value="ECO:0007669"/>
    <property type="project" value="UniProtKB-KW"/>
</dbReference>
<dbReference type="Pfam" id="PF16457">
    <property type="entry name" value="PH_12"/>
    <property type="match status" value="1"/>
</dbReference>
<evidence type="ECO:0000256" key="2">
    <source>
        <dbReference type="ARBA" id="ARBA00022907"/>
    </source>
</evidence>
<dbReference type="EMBL" id="KB446555">
    <property type="protein sequence ID" value="EME87315.1"/>
    <property type="molecule type" value="Genomic_DNA"/>
</dbReference>
<dbReference type="InterPro" id="IPR001849">
    <property type="entry name" value="PH_domain"/>
</dbReference>
<dbReference type="AlphaFoldDB" id="N1Q5P9"/>
<dbReference type="InterPro" id="IPR006816">
    <property type="entry name" value="ELMO_dom"/>
</dbReference>
<dbReference type="Pfam" id="PF11841">
    <property type="entry name" value="ELMO_ARM"/>
    <property type="match status" value="1"/>
</dbReference>
<sequence>MEERHNFEERPDVESLVAGLVAESESARKYAVFKLKGLLSDPSFSDAFIQAGGLPALRQAVLDTSGNTQAYALGSLDALLELDIGWECCDEEVLEKALSLAISHPLVNIVRNALTLLVLVISRPAHPRDSSEGASGIRTLKPALDNHPQFLESLVQRLSASDHTLCANALQLVNALMRDAITNGGENEWPKFVKKLQDLGVIGGVGMLMRGDAANYADSPLAIAILEFQGLTKVLLRKWRDVMVNVELSEHKRALKTIHLLSKPEPYAPPVSVNGAKVRKHHPEKWRRLGFETESPAWEFDETGYLGMMDLVEYTRRNEDTYQKILMEQSTQPREFRCPIARASLSVTLVLYEHFEIDDSTVDGLRDNGFDRDQSVDRLYKPLLLQWGRLHTAALNAFIRLWKDAGAEQQDIYKIEELVRIVVERIVGSVGRKTDVSKVEEELRVVSLETARRWQMETLNDVYQDAWGPHLVQVREQLHHESLQFMKEQRIRCMLQGSWFPTSAVSSPEVAWRFVRLSHNRRWLHYETYPVKGDTDPPLTDLHEKIDLNLVTSVDSNVSAAEQPISINEEHQSSETHETLKISSSMRESSSNKISTTKITILGTSSKPSKLDNDQKEEERVLLELFPKTSYLASEWLDGLLMLLNQQPITKDTTRLIEMMEDWGVRLRMLNLRWEDGGGGGGKPVPSREGLDEEYWYALPDEV</sequence>
<accession>N1Q5P9</accession>
<dbReference type="eggNOG" id="KOG2999">
    <property type="taxonomic scope" value="Eukaryota"/>
</dbReference>
<proteinExistence type="predicted"/>
<gene>
    <name evidence="6" type="ORF">MYCFIDRAFT_129907</name>
</gene>
<keyword evidence="3" id="KW-0729">SH3-binding</keyword>
<feature type="domain" description="ELMO" evidence="5">
    <location>
        <begin position="250"/>
        <end position="427"/>
    </location>
</feature>
<dbReference type="VEuPathDB" id="FungiDB:MYCFIDRAFT_129907"/>
<dbReference type="OrthoDB" id="28413at2759"/>
<dbReference type="KEGG" id="pfj:MYCFIDRAFT_129907"/>
<evidence type="ECO:0000256" key="1">
    <source>
        <dbReference type="ARBA" id="ARBA00022703"/>
    </source>
</evidence>
<dbReference type="GO" id="GO:0007015">
    <property type="term" value="P:actin filament organization"/>
    <property type="evidence" value="ECO:0007669"/>
    <property type="project" value="TreeGrafter"/>
</dbReference>
<comment type="function">
    <text evidence="4">Involved in cytoskeletal rearrangements required for phagocytosis of apoptotic cells and cell motility. Acts in association with DOCK1 and CRK. Was initially proposed to be required in complex with DOCK1 to activate Rac Rho small GTPases. May enhance the guanine nucleotide exchange factor (GEF) activity of DOCK1.</text>
</comment>
<dbReference type="STRING" id="383855.N1Q5P9"/>
<dbReference type="Gene3D" id="1.25.10.10">
    <property type="entry name" value="Leucine-rich Repeat Variant"/>
    <property type="match status" value="1"/>
</dbReference>
<evidence type="ECO:0000256" key="3">
    <source>
        <dbReference type="ARBA" id="ARBA00023036"/>
    </source>
</evidence>
<reference evidence="6 7" key="1">
    <citation type="journal article" date="2012" name="PLoS Pathog.">
        <title>Diverse lifestyles and strategies of plant pathogenesis encoded in the genomes of eighteen Dothideomycetes fungi.</title>
        <authorList>
            <person name="Ohm R.A."/>
            <person name="Feau N."/>
            <person name="Henrissat B."/>
            <person name="Schoch C.L."/>
            <person name="Horwitz B.A."/>
            <person name="Barry K.W."/>
            <person name="Condon B.J."/>
            <person name="Copeland A.C."/>
            <person name="Dhillon B."/>
            <person name="Glaser F."/>
            <person name="Hesse C.N."/>
            <person name="Kosti I."/>
            <person name="LaButti K."/>
            <person name="Lindquist E.A."/>
            <person name="Lucas S."/>
            <person name="Salamov A.A."/>
            <person name="Bradshaw R.E."/>
            <person name="Ciuffetti L."/>
            <person name="Hamelin R.C."/>
            <person name="Kema G.H.J."/>
            <person name="Lawrence C."/>
            <person name="Scott J.A."/>
            <person name="Spatafora J.W."/>
            <person name="Turgeon B.G."/>
            <person name="de Wit P.J.G.M."/>
            <person name="Zhong S."/>
            <person name="Goodwin S.B."/>
            <person name="Grigoriev I.V."/>
        </authorList>
    </citation>
    <scope>NUCLEOTIDE SEQUENCE [LARGE SCALE GENOMIC DNA]</scope>
    <source>
        <strain evidence="6 7">CIRAD86</strain>
    </source>
</reference>
<dbReference type="Proteomes" id="UP000016932">
    <property type="component" value="Unassembled WGS sequence"/>
</dbReference>
<keyword evidence="1" id="KW-0053">Apoptosis</keyword>
<dbReference type="Pfam" id="PF04727">
    <property type="entry name" value="ELMO_CED12"/>
    <property type="match status" value="1"/>
</dbReference>
<dbReference type="RefSeq" id="XP_007920803.1">
    <property type="nucleotide sequence ID" value="XM_007922612.1"/>
</dbReference>
<dbReference type="PROSITE" id="PS51335">
    <property type="entry name" value="ELMO"/>
    <property type="match status" value="1"/>
</dbReference>
<dbReference type="HOGENOM" id="CLU_009191_0_0_1"/>
<keyword evidence="2" id="KW-0581">Phagocytosis</keyword>
<protein>
    <recommendedName>
        <fullName evidence="5">ELMO domain-containing protein</fullName>
    </recommendedName>
</protein>
<evidence type="ECO:0000313" key="6">
    <source>
        <dbReference type="EMBL" id="EME87315.1"/>
    </source>
</evidence>
<evidence type="ECO:0000259" key="5">
    <source>
        <dbReference type="PROSITE" id="PS51335"/>
    </source>
</evidence>
<organism evidence="6 7">
    <name type="scientific">Pseudocercospora fijiensis (strain CIRAD86)</name>
    <name type="common">Black leaf streak disease fungus</name>
    <name type="synonym">Mycosphaerella fijiensis</name>
    <dbReference type="NCBI Taxonomy" id="383855"/>
    <lineage>
        <taxon>Eukaryota</taxon>
        <taxon>Fungi</taxon>
        <taxon>Dikarya</taxon>
        <taxon>Ascomycota</taxon>
        <taxon>Pezizomycotina</taxon>
        <taxon>Dothideomycetes</taxon>
        <taxon>Dothideomycetidae</taxon>
        <taxon>Mycosphaerellales</taxon>
        <taxon>Mycosphaerellaceae</taxon>
        <taxon>Pseudocercospora</taxon>
    </lineage>
</organism>
<dbReference type="GO" id="GO:0017124">
    <property type="term" value="F:SH3 domain binding"/>
    <property type="evidence" value="ECO:0007669"/>
    <property type="project" value="UniProtKB-KW"/>
</dbReference>
<dbReference type="GO" id="GO:0005886">
    <property type="term" value="C:plasma membrane"/>
    <property type="evidence" value="ECO:0007669"/>
    <property type="project" value="TreeGrafter"/>
</dbReference>
<dbReference type="PANTHER" id="PTHR12771:SF56">
    <property type="entry name" value="CED-12"/>
    <property type="match status" value="1"/>
</dbReference>
<evidence type="ECO:0000256" key="4">
    <source>
        <dbReference type="ARBA" id="ARBA00024863"/>
    </source>
</evidence>
<dbReference type="Gene3D" id="2.30.29.30">
    <property type="entry name" value="Pleckstrin-homology domain (PH domain)/Phosphotyrosine-binding domain (PTB)"/>
    <property type="match status" value="1"/>
</dbReference>
<dbReference type="SUPFAM" id="SSF48371">
    <property type="entry name" value="ARM repeat"/>
    <property type="match status" value="1"/>
</dbReference>
<dbReference type="InterPro" id="IPR011989">
    <property type="entry name" value="ARM-like"/>
</dbReference>